<protein>
    <submittedName>
        <fullName evidence="2">Uncharacterized protein</fullName>
    </submittedName>
</protein>
<dbReference type="PANTHER" id="PTHR47775">
    <property type="entry name" value="BUD SITE SELECTION PROTEIN 14"/>
    <property type="match status" value="1"/>
</dbReference>
<dbReference type="GO" id="GO:0015630">
    <property type="term" value="C:microtubule cytoskeleton"/>
    <property type="evidence" value="ECO:0007669"/>
    <property type="project" value="TreeGrafter"/>
</dbReference>
<reference evidence="2" key="1">
    <citation type="submission" date="2023-06" db="EMBL/GenBank/DDBJ databases">
        <title>Genome-scale phylogeny and comparative genomics of the fungal order Sordariales.</title>
        <authorList>
            <consortium name="Lawrence Berkeley National Laboratory"/>
            <person name="Hensen N."/>
            <person name="Bonometti L."/>
            <person name="Westerberg I."/>
            <person name="Brannstrom I.O."/>
            <person name="Guillou S."/>
            <person name="Cros-Aarteil S."/>
            <person name="Calhoun S."/>
            <person name="Haridas S."/>
            <person name="Kuo A."/>
            <person name="Mondo S."/>
            <person name="Pangilinan J."/>
            <person name="Riley R."/>
            <person name="LaButti K."/>
            <person name="Andreopoulos B."/>
            <person name="Lipzen A."/>
            <person name="Chen C."/>
            <person name="Yanf M."/>
            <person name="Daum C."/>
            <person name="Ng V."/>
            <person name="Clum A."/>
            <person name="Steindorff A."/>
            <person name="Ohm R."/>
            <person name="Martin F."/>
            <person name="Silar P."/>
            <person name="Natvig D."/>
            <person name="Lalanne C."/>
            <person name="Gautier V."/>
            <person name="Ament-velasquez S.L."/>
            <person name="Kruys A."/>
            <person name="Hutchinson M.I."/>
            <person name="Powell A.J."/>
            <person name="Barry K."/>
            <person name="Miller A.N."/>
            <person name="Grigoriev I.V."/>
            <person name="Debuchy R."/>
            <person name="Gladieux P."/>
            <person name="Thoren M.H."/>
            <person name="Johannesson H."/>
        </authorList>
    </citation>
    <scope>NUCLEOTIDE SEQUENCE</scope>
    <source>
        <strain evidence="2">SMH3187-1</strain>
    </source>
</reference>
<feature type="compositionally biased region" description="Low complexity" evidence="1">
    <location>
        <begin position="69"/>
        <end position="78"/>
    </location>
</feature>
<dbReference type="GO" id="GO:0008104">
    <property type="term" value="P:intracellular protein localization"/>
    <property type="evidence" value="ECO:0007669"/>
    <property type="project" value="TreeGrafter"/>
</dbReference>
<name>A0AA40F941_9PEZI</name>
<dbReference type="PANTHER" id="PTHR47775:SF1">
    <property type="entry name" value="BUD SITE SELECTION PROTEIN 14"/>
    <property type="match status" value="1"/>
</dbReference>
<accession>A0AA40F941</accession>
<feature type="region of interest" description="Disordered" evidence="1">
    <location>
        <begin position="1"/>
        <end position="178"/>
    </location>
</feature>
<comment type="caution">
    <text evidence="2">The sequence shown here is derived from an EMBL/GenBank/DDBJ whole genome shotgun (WGS) entry which is preliminary data.</text>
</comment>
<keyword evidence="3" id="KW-1185">Reference proteome</keyword>
<sequence>MTRPEIIRADTIDLQDRDAPTAHGHPSPTTTPGSLAPHQAETLRGVAAETAEENLRSPRVSWANTNNSDAADLQQYADDLTDGASNTSTMQAGPQQDALAVAQNGGQEADDADLDAENEADMDDDMMDKMSSSPSIEDGGSPSALPPVGPGPPQLPCQLALPCSPEVPSDAPSSSSYLEAPGYLPLGRPAFQGEAAFPSPELRCHHHHHPKCELDGWDIVEEPPPRKACHEETSDDKIKLCAEQECEPEKH</sequence>
<gene>
    <name evidence="2" type="ORF">B0T18DRAFT_313288</name>
</gene>
<dbReference type="EMBL" id="JAUKUD010000001">
    <property type="protein sequence ID" value="KAK0753470.1"/>
    <property type="molecule type" value="Genomic_DNA"/>
</dbReference>
<evidence type="ECO:0000313" key="2">
    <source>
        <dbReference type="EMBL" id="KAK0753470.1"/>
    </source>
</evidence>
<feature type="compositionally biased region" description="Pro residues" evidence="1">
    <location>
        <begin position="144"/>
        <end position="155"/>
    </location>
</feature>
<feature type="compositionally biased region" description="Polar residues" evidence="1">
    <location>
        <begin position="83"/>
        <end position="94"/>
    </location>
</feature>
<evidence type="ECO:0000256" key="1">
    <source>
        <dbReference type="SAM" id="MobiDB-lite"/>
    </source>
</evidence>
<feature type="compositionally biased region" description="Acidic residues" evidence="1">
    <location>
        <begin position="108"/>
        <end position="126"/>
    </location>
</feature>
<evidence type="ECO:0000313" key="3">
    <source>
        <dbReference type="Proteomes" id="UP001172155"/>
    </source>
</evidence>
<feature type="compositionally biased region" description="Basic and acidic residues" evidence="1">
    <location>
        <begin position="1"/>
        <end position="20"/>
    </location>
</feature>
<organism evidence="2 3">
    <name type="scientific">Schizothecium vesticola</name>
    <dbReference type="NCBI Taxonomy" id="314040"/>
    <lineage>
        <taxon>Eukaryota</taxon>
        <taxon>Fungi</taxon>
        <taxon>Dikarya</taxon>
        <taxon>Ascomycota</taxon>
        <taxon>Pezizomycotina</taxon>
        <taxon>Sordariomycetes</taxon>
        <taxon>Sordariomycetidae</taxon>
        <taxon>Sordariales</taxon>
        <taxon>Schizotheciaceae</taxon>
        <taxon>Schizothecium</taxon>
    </lineage>
</organism>
<dbReference type="AlphaFoldDB" id="A0AA40F941"/>
<proteinExistence type="predicted"/>
<dbReference type="Proteomes" id="UP001172155">
    <property type="component" value="Unassembled WGS sequence"/>
</dbReference>
<dbReference type="GO" id="GO:0030950">
    <property type="term" value="P:establishment or maintenance of actin cytoskeleton polarity"/>
    <property type="evidence" value="ECO:0007669"/>
    <property type="project" value="TreeGrafter"/>
</dbReference>
<dbReference type="InterPro" id="IPR053039">
    <property type="entry name" value="Polarity_Bud-Selection_Reg"/>
</dbReference>
<dbReference type="GO" id="GO:0051286">
    <property type="term" value="C:cell tip"/>
    <property type="evidence" value="ECO:0007669"/>
    <property type="project" value="TreeGrafter"/>
</dbReference>